<organism evidence="2">
    <name type="scientific">Escherichia coli</name>
    <dbReference type="NCBI Taxonomy" id="562"/>
    <lineage>
        <taxon>Bacteria</taxon>
        <taxon>Pseudomonadati</taxon>
        <taxon>Pseudomonadota</taxon>
        <taxon>Gammaproteobacteria</taxon>
        <taxon>Enterobacterales</taxon>
        <taxon>Enterobacteriaceae</taxon>
        <taxon>Escherichia</taxon>
    </lineage>
</organism>
<dbReference type="EMBL" id="KR494248">
    <property type="protein sequence ID" value="AKN35533.1"/>
    <property type="molecule type" value="Genomic_DNA"/>
</dbReference>
<keyword evidence="1" id="KW-0175">Coiled coil</keyword>
<evidence type="ECO:0000313" key="3">
    <source>
        <dbReference type="EMBL" id="EFB2194531.1"/>
    </source>
</evidence>
<evidence type="ECO:0000256" key="1">
    <source>
        <dbReference type="SAM" id="Coils"/>
    </source>
</evidence>
<evidence type="ECO:0000313" key="2">
    <source>
        <dbReference type="EMBL" id="AKN35533.1"/>
    </source>
</evidence>
<dbReference type="Proteomes" id="UP000519859">
    <property type="component" value="Unassembled WGS sequence"/>
</dbReference>
<geneLocation type="plasmid" evidence="2">
    <name>pESCR</name>
</geneLocation>
<keyword evidence="2" id="KW-0614">Plasmid</keyword>
<accession>A0A0H3ZHZ9</accession>
<reference evidence="3 4" key="2">
    <citation type="submission" date="2019-06" db="EMBL/GenBank/DDBJ databases">
        <authorList>
            <consortium name="NARMS: The National Antimicrobial Resistance Monitoring System"/>
        </authorList>
    </citation>
    <scope>NUCLEOTIDE SEQUENCE [LARGE SCALE GENOMIC DNA]</scope>
    <source>
        <strain evidence="3 4">FSIS11921886</strain>
    </source>
</reference>
<reference evidence="2" key="1">
    <citation type="journal article" date="2015" name="Antimicrob. Agents Chemother.">
        <title>Impact of ceftiofur injection on gut microbiota and Escherichia coli resistance in pigs.</title>
        <authorList>
            <person name="Fleury M.A."/>
            <person name="Mourand G."/>
            <person name="Jouy E."/>
            <person name="Touzain F."/>
            <person name="Le Devendec L."/>
            <person name="de Boisseson C."/>
            <person name="Eono F."/>
            <person name="Cariolet R."/>
            <person name="Guerin A."/>
            <person name="Le Goff O."/>
            <person name="Blanquet-Diot S."/>
            <person name="Alric M."/>
            <person name="Kempf I."/>
        </authorList>
    </citation>
    <scope>NUCLEOTIDE SEQUENCE</scope>
    <source>
        <strain evidence="2">M63</strain>
        <plasmid evidence="2">pESCR</plasmid>
    </source>
</reference>
<name>A0A0H3ZHZ9_ECOLX</name>
<sequence length="146" mass="16883">MRKSGKALARLRAALERLISGKPQNVSPSGKLTLNKINNEAGLGNSYIHKFKDFIENEANPAIESFNANYDPVKAKLLQNKQNLTEKEKHKARMKKEVKLKEQYRQERDDLKTINKELETQISSLMFRLYELQEQLNVQNVVKISQ</sequence>
<proteinExistence type="predicted"/>
<dbReference type="PATRIC" id="fig|562.11558.peg.1737"/>
<feature type="coiled-coil region" evidence="1">
    <location>
        <begin position="87"/>
        <end position="135"/>
    </location>
</feature>
<protein>
    <submittedName>
        <fullName evidence="2">Uncharacterized protein</fullName>
    </submittedName>
</protein>
<dbReference type="RefSeq" id="WP_011264070.1">
    <property type="nucleotide sequence ID" value="NZ_AP022105.1"/>
</dbReference>
<gene>
    <name evidence="3" type="ORF">FIJ20_20405</name>
    <name evidence="2" type="ORF">pESCR_00027</name>
</gene>
<evidence type="ECO:0000313" key="4">
    <source>
        <dbReference type="Proteomes" id="UP000519859"/>
    </source>
</evidence>
<dbReference type="AlphaFoldDB" id="A0A0H3ZHZ9"/>
<dbReference type="EMBL" id="AASDFP010000056">
    <property type="protein sequence ID" value="EFB2194531.1"/>
    <property type="molecule type" value="Genomic_DNA"/>
</dbReference>